<dbReference type="Pfam" id="PF04321">
    <property type="entry name" value="RmlD_sub_bind"/>
    <property type="match status" value="1"/>
</dbReference>
<keyword evidence="6" id="KW-0521">NADP</keyword>
<proteinExistence type="inferred from homology"/>
<evidence type="ECO:0000256" key="4">
    <source>
        <dbReference type="ARBA" id="ARBA00017099"/>
    </source>
</evidence>
<dbReference type="EC" id="1.1.1.133" evidence="3 6"/>
<evidence type="ECO:0000313" key="8">
    <source>
        <dbReference type="EMBL" id="PDT43828.1"/>
    </source>
</evidence>
<protein>
    <recommendedName>
        <fullName evidence="4 6">dTDP-4-dehydrorhamnose reductase</fullName>
        <ecNumber evidence="3 6">1.1.1.133</ecNumber>
    </recommendedName>
</protein>
<evidence type="ECO:0000256" key="5">
    <source>
        <dbReference type="ARBA" id="ARBA00048200"/>
    </source>
</evidence>
<dbReference type="InterPro" id="IPR005913">
    <property type="entry name" value="dTDP_dehydrorham_reduct"/>
</dbReference>
<gene>
    <name evidence="8" type="primary">rfbD</name>
    <name evidence="8" type="ORF">CO661_32845</name>
</gene>
<sequence>MRLAVTGKNGQIALALKAQARPDVEILTLGRPNFDLACRSTVATSIRDAAPDIIVSLAAYTAVDKAESEPYEAFAVNRDGVQALAEAAAGLGVPVIHLSTDYVFDGAKPVPYCEEDRTGPISVYGRSKLEGEFAVASANPNHTILRTSWVYSRYGQNFVKKMLRLADTNDELNVVADQLGCPTSADDISVAVMTIARRMLSSSSADLRGIFHLSGSGEASWAAFAKYVFSVYDEITGRQIKVHDISAAEYPTPARRPANSRLHCDKLERTFGIRLPNWEESTRRLVWALLLEGKDA</sequence>
<evidence type="ECO:0000256" key="6">
    <source>
        <dbReference type="RuleBase" id="RU364082"/>
    </source>
</evidence>
<dbReference type="GO" id="GO:0008831">
    <property type="term" value="F:dTDP-4-dehydrorhamnose reductase activity"/>
    <property type="evidence" value="ECO:0007669"/>
    <property type="project" value="UniProtKB-EC"/>
</dbReference>
<dbReference type="NCBIfam" id="TIGR01214">
    <property type="entry name" value="rmlD"/>
    <property type="match status" value="1"/>
</dbReference>
<comment type="function">
    <text evidence="6">Catalyzes the reduction of dTDP-6-deoxy-L-lyxo-4-hexulose to yield dTDP-L-rhamnose.</text>
</comment>
<comment type="similarity">
    <text evidence="2 6">Belongs to the dTDP-4-dehydrorhamnose reductase family.</text>
</comment>
<dbReference type="InterPro" id="IPR029903">
    <property type="entry name" value="RmlD-like-bd"/>
</dbReference>
<keyword evidence="6" id="KW-0560">Oxidoreductase</keyword>
<dbReference type="PANTHER" id="PTHR10491">
    <property type="entry name" value="DTDP-4-DEHYDRORHAMNOSE REDUCTASE"/>
    <property type="match status" value="1"/>
</dbReference>
<evidence type="ECO:0000259" key="7">
    <source>
        <dbReference type="Pfam" id="PF04321"/>
    </source>
</evidence>
<dbReference type="AlphaFoldDB" id="A0A2A6LN78"/>
<comment type="caution">
    <text evidence="8">The sequence shown here is derived from an EMBL/GenBank/DDBJ whole genome shotgun (WGS) entry which is preliminary data.</text>
</comment>
<dbReference type="UniPathway" id="UPA00124"/>
<dbReference type="InterPro" id="IPR036291">
    <property type="entry name" value="NAD(P)-bd_dom_sf"/>
</dbReference>
<comment type="pathway">
    <text evidence="1 6">Carbohydrate biosynthesis; dTDP-L-rhamnose biosynthesis.</text>
</comment>
<dbReference type="EMBL" id="NWTC01000058">
    <property type="protein sequence ID" value="PDT43828.1"/>
    <property type="molecule type" value="Genomic_DNA"/>
</dbReference>
<reference evidence="8 9" key="1">
    <citation type="submission" date="2017-09" db="EMBL/GenBank/DDBJ databases">
        <title>Comparative genomics of rhizobia isolated from Phaseolus vulgaris in China.</title>
        <authorList>
            <person name="Tong W."/>
        </authorList>
    </citation>
    <scope>NUCLEOTIDE SEQUENCE [LARGE SCALE GENOMIC DNA]</scope>
    <source>
        <strain evidence="8 9">PCH1</strain>
    </source>
</reference>
<dbReference type="Gene3D" id="3.40.50.720">
    <property type="entry name" value="NAD(P)-binding Rossmann-like Domain"/>
    <property type="match status" value="1"/>
</dbReference>
<evidence type="ECO:0000313" key="9">
    <source>
        <dbReference type="Proteomes" id="UP000220353"/>
    </source>
</evidence>
<dbReference type="GO" id="GO:0019305">
    <property type="term" value="P:dTDP-rhamnose biosynthetic process"/>
    <property type="evidence" value="ECO:0007669"/>
    <property type="project" value="UniProtKB-UniPathway"/>
</dbReference>
<dbReference type="Gene3D" id="3.90.25.10">
    <property type="entry name" value="UDP-galactose 4-epimerase, domain 1"/>
    <property type="match status" value="1"/>
</dbReference>
<comment type="cofactor">
    <cofactor evidence="6">
        <name>Mg(2+)</name>
        <dbReference type="ChEBI" id="CHEBI:18420"/>
    </cofactor>
    <text evidence="6">Binds 1 Mg(2+) ion per monomer.</text>
</comment>
<evidence type="ECO:0000256" key="3">
    <source>
        <dbReference type="ARBA" id="ARBA00012929"/>
    </source>
</evidence>
<dbReference type="Proteomes" id="UP000220353">
    <property type="component" value="Unassembled WGS sequence"/>
</dbReference>
<dbReference type="CDD" id="cd05254">
    <property type="entry name" value="dTDP_HR_like_SDR_e"/>
    <property type="match status" value="1"/>
</dbReference>
<dbReference type="SUPFAM" id="SSF51735">
    <property type="entry name" value="NAD(P)-binding Rossmann-fold domains"/>
    <property type="match status" value="1"/>
</dbReference>
<dbReference type="RefSeq" id="WP_097588115.1">
    <property type="nucleotide sequence ID" value="NZ_NWTC01000058.1"/>
</dbReference>
<accession>A0A2A6LN78</accession>
<organism evidence="8 9">
    <name type="scientific">Rhizobium fredii</name>
    <name type="common">Sinorhizobium fredii</name>
    <dbReference type="NCBI Taxonomy" id="380"/>
    <lineage>
        <taxon>Bacteria</taxon>
        <taxon>Pseudomonadati</taxon>
        <taxon>Pseudomonadota</taxon>
        <taxon>Alphaproteobacteria</taxon>
        <taxon>Hyphomicrobiales</taxon>
        <taxon>Rhizobiaceae</taxon>
        <taxon>Sinorhizobium/Ensifer group</taxon>
        <taxon>Sinorhizobium</taxon>
    </lineage>
</organism>
<dbReference type="PANTHER" id="PTHR10491:SF4">
    <property type="entry name" value="METHIONINE ADENOSYLTRANSFERASE 2 SUBUNIT BETA"/>
    <property type="match status" value="1"/>
</dbReference>
<evidence type="ECO:0000256" key="1">
    <source>
        <dbReference type="ARBA" id="ARBA00004781"/>
    </source>
</evidence>
<evidence type="ECO:0000256" key="2">
    <source>
        <dbReference type="ARBA" id="ARBA00010944"/>
    </source>
</evidence>
<name>A0A2A6LN78_RHIFR</name>
<feature type="domain" description="RmlD-like substrate binding" evidence="7">
    <location>
        <begin position="1"/>
        <end position="289"/>
    </location>
</feature>
<comment type="catalytic activity">
    <reaction evidence="5 6">
        <text>dTDP-beta-L-rhamnose + NADP(+) = dTDP-4-dehydro-beta-L-rhamnose + NADPH + H(+)</text>
        <dbReference type="Rhea" id="RHEA:21796"/>
        <dbReference type="ChEBI" id="CHEBI:15378"/>
        <dbReference type="ChEBI" id="CHEBI:57510"/>
        <dbReference type="ChEBI" id="CHEBI:57783"/>
        <dbReference type="ChEBI" id="CHEBI:58349"/>
        <dbReference type="ChEBI" id="CHEBI:62830"/>
        <dbReference type="EC" id="1.1.1.133"/>
    </reaction>
</comment>